<sequence>MRIVGVQGLTGGAGATTICAGLAVAMNNFGTRTIALDLQLENCLAAHFGMHLEHTEGLLPLCATALSGETALSETTAANSSDLNIRIEDCVFESDQGYPFVPFGRVAPEVEPAALQILEQNLEQLFAPLLALEDRILLVDVPRTPGPLQQWVYANADLIINVLQPEPRLTSAILRFSQHSLPRQYQSRVIINQMAPNLTIARDSSDYLHGVLSSEMLLPVAVHRDQHAVEAFAALQPVHHYQKSAQVSRDFDALALWLAGFLSDAPTNARATNPNESNRP</sequence>
<dbReference type="Pfam" id="PF06564">
    <property type="entry name" value="CBP_BcsQ"/>
    <property type="match status" value="1"/>
</dbReference>
<proteinExistence type="predicted"/>
<evidence type="ECO:0008006" key="3">
    <source>
        <dbReference type="Google" id="ProtNLM"/>
    </source>
</evidence>
<dbReference type="InterPro" id="IPR027417">
    <property type="entry name" value="P-loop_NTPase"/>
</dbReference>
<dbReference type="SUPFAM" id="SSF52540">
    <property type="entry name" value="P-loop containing nucleoside triphosphate hydrolases"/>
    <property type="match status" value="1"/>
</dbReference>
<dbReference type="InterPro" id="IPR017746">
    <property type="entry name" value="Cellulose_synthase_operon_BcsQ"/>
</dbReference>
<evidence type="ECO:0000313" key="2">
    <source>
        <dbReference type="Proteomes" id="UP000288395"/>
    </source>
</evidence>
<dbReference type="RefSeq" id="WP_126767761.1">
    <property type="nucleotide sequence ID" value="NZ_PIPJ01000007.1"/>
</dbReference>
<name>A0A432VTA2_9GAMM</name>
<dbReference type="AlphaFoldDB" id="A0A432VTA2"/>
<protein>
    <recommendedName>
        <fullName evidence="3">Cellulose synthase operon protein YhjQ</fullName>
    </recommendedName>
</protein>
<dbReference type="OrthoDB" id="5288747at2"/>
<evidence type="ECO:0000313" key="1">
    <source>
        <dbReference type="EMBL" id="RUO19645.1"/>
    </source>
</evidence>
<gene>
    <name evidence="1" type="ORF">CWE08_09445</name>
</gene>
<accession>A0A432VTA2</accession>
<keyword evidence="2" id="KW-1185">Reference proteome</keyword>
<dbReference type="Proteomes" id="UP000288395">
    <property type="component" value="Unassembled WGS sequence"/>
</dbReference>
<reference evidence="2" key="1">
    <citation type="journal article" date="2018" name="Front. Microbiol.">
        <title>Genome-Based Analysis Reveals the Taxonomy and Diversity of the Family Idiomarinaceae.</title>
        <authorList>
            <person name="Liu Y."/>
            <person name="Lai Q."/>
            <person name="Shao Z."/>
        </authorList>
    </citation>
    <scope>NUCLEOTIDE SEQUENCE [LARGE SCALE GENOMIC DNA]</scope>
    <source>
        <strain evidence="2">GBPy7</strain>
    </source>
</reference>
<organism evidence="1 2">
    <name type="scientific">Aliidiomarina iranensis</name>
    <dbReference type="NCBI Taxonomy" id="1434071"/>
    <lineage>
        <taxon>Bacteria</taxon>
        <taxon>Pseudomonadati</taxon>
        <taxon>Pseudomonadota</taxon>
        <taxon>Gammaproteobacteria</taxon>
        <taxon>Alteromonadales</taxon>
        <taxon>Idiomarinaceae</taxon>
        <taxon>Aliidiomarina</taxon>
    </lineage>
</organism>
<dbReference type="EMBL" id="PIPJ01000007">
    <property type="protein sequence ID" value="RUO19645.1"/>
    <property type="molecule type" value="Genomic_DNA"/>
</dbReference>
<comment type="caution">
    <text evidence="1">The sequence shown here is derived from an EMBL/GenBank/DDBJ whole genome shotgun (WGS) entry which is preliminary data.</text>
</comment>
<dbReference type="Gene3D" id="3.40.50.300">
    <property type="entry name" value="P-loop containing nucleotide triphosphate hydrolases"/>
    <property type="match status" value="1"/>
</dbReference>